<gene>
    <name evidence="2" type="ORF">CXK95_10720</name>
</gene>
<dbReference type="AlphaFoldDB" id="A0A8E2QDM0"/>
<keyword evidence="3" id="KW-1185">Reference proteome</keyword>
<protein>
    <recommendedName>
        <fullName evidence="1">Transcription regulator MerR DNA binding domain-containing protein</fullName>
    </recommendedName>
</protein>
<sequence>MEGIMTYRDAGLSLDVIGALLQADGASAPVVLERHLQKVNEEITRLRQQQHVIAQLLGDAQAAKESFNDQGAVDCATRLHRIERRKNAKMACGIREDVA</sequence>
<name>A0A8E2QDM0_9GAMM</name>
<accession>A0A8E2QDM0</accession>
<dbReference type="Pfam" id="PF09278">
    <property type="entry name" value="MerR-DNA-bind"/>
    <property type="match status" value="1"/>
</dbReference>
<dbReference type="RefSeq" id="WP_102828612.1">
    <property type="nucleotide sequence ID" value="NZ_CP065721.1"/>
</dbReference>
<evidence type="ECO:0000313" key="2">
    <source>
        <dbReference type="EMBL" id="PNF76863.1"/>
    </source>
</evidence>
<proteinExistence type="predicted"/>
<feature type="domain" description="Transcription regulator MerR DNA binding" evidence="1">
    <location>
        <begin position="4"/>
        <end position="55"/>
    </location>
</feature>
<dbReference type="InterPro" id="IPR009061">
    <property type="entry name" value="DNA-bd_dom_put_sf"/>
</dbReference>
<dbReference type="EMBL" id="POUK01000003">
    <property type="protein sequence ID" value="PNF76863.1"/>
    <property type="molecule type" value="Genomic_DNA"/>
</dbReference>
<reference evidence="2 3" key="1">
    <citation type="submission" date="2018-01" db="EMBL/GenBank/DDBJ databases">
        <title>Denitrification phenotypes of diverse strains of Pseudomonas stutzeri.</title>
        <authorList>
            <person name="Milligan D.A."/>
            <person name="Bergaust L."/>
            <person name="Bakken L.R."/>
            <person name="Frostegard A."/>
        </authorList>
    </citation>
    <scope>NUCLEOTIDE SEQUENCE [LARGE SCALE GENOMIC DNA]</scope>
    <source>
        <strain evidence="2 3">DSM 50238</strain>
    </source>
</reference>
<dbReference type="SUPFAM" id="SSF46955">
    <property type="entry name" value="Putative DNA-binding domain"/>
    <property type="match status" value="1"/>
</dbReference>
<dbReference type="InterPro" id="IPR015358">
    <property type="entry name" value="Tscrpt_reg_MerR_DNA-bd"/>
</dbReference>
<dbReference type="Gene3D" id="1.10.1660.10">
    <property type="match status" value="1"/>
</dbReference>
<evidence type="ECO:0000313" key="3">
    <source>
        <dbReference type="Proteomes" id="UP000235881"/>
    </source>
</evidence>
<organism evidence="2 3">
    <name type="scientific">Stutzerimonas degradans</name>
    <dbReference type="NCBI Taxonomy" id="2968968"/>
    <lineage>
        <taxon>Bacteria</taxon>
        <taxon>Pseudomonadati</taxon>
        <taxon>Pseudomonadota</taxon>
        <taxon>Gammaproteobacteria</taxon>
        <taxon>Pseudomonadales</taxon>
        <taxon>Pseudomonadaceae</taxon>
        <taxon>Stutzerimonas</taxon>
    </lineage>
</organism>
<evidence type="ECO:0000259" key="1">
    <source>
        <dbReference type="Pfam" id="PF09278"/>
    </source>
</evidence>
<comment type="caution">
    <text evidence="2">The sequence shown here is derived from an EMBL/GenBank/DDBJ whole genome shotgun (WGS) entry which is preliminary data.</text>
</comment>
<dbReference type="Proteomes" id="UP000235881">
    <property type="component" value="Unassembled WGS sequence"/>
</dbReference>